<dbReference type="InterPro" id="IPR036682">
    <property type="entry name" value="OS_D_A10/PebIII_sf"/>
</dbReference>
<dbReference type="PANTHER" id="PTHR11257">
    <property type="entry name" value="CHEMOSENSORY PROTEIN-RELATED"/>
    <property type="match status" value="1"/>
</dbReference>
<reference evidence="2 3" key="1">
    <citation type="submission" date="2023-03" db="EMBL/GenBank/DDBJ databases">
        <title>Genome insight into feeding habits of ladybird beetles.</title>
        <authorList>
            <person name="Li H.-S."/>
            <person name="Huang Y.-H."/>
            <person name="Pang H."/>
        </authorList>
    </citation>
    <scope>NUCLEOTIDE SEQUENCE [LARGE SCALE GENOMIC DNA]</scope>
    <source>
        <strain evidence="2">SYSU_2023b</strain>
        <tissue evidence="2">Whole body</tissue>
    </source>
</reference>
<proteinExistence type="predicted"/>
<dbReference type="AlphaFoldDB" id="A0AAW1V826"/>
<accession>A0AAW1V826</accession>
<dbReference type="Proteomes" id="UP001431783">
    <property type="component" value="Unassembled WGS sequence"/>
</dbReference>
<comment type="caution">
    <text evidence="2">The sequence shown here is derived from an EMBL/GenBank/DDBJ whole genome shotgun (WGS) entry which is preliminary data.</text>
</comment>
<dbReference type="PANTHER" id="PTHR11257:SF12">
    <property type="entry name" value="EJACULATORY BULB-SPECIFIC PROTEIN 3-RELATED"/>
    <property type="match status" value="1"/>
</dbReference>
<dbReference type="InterPro" id="IPR005055">
    <property type="entry name" value="A10/PebIII"/>
</dbReference>
<sequence length="133" mass="15515">MKYMLVGVLFALFGLVVCRPEDQYTNKYDNIDIEEIIKSDRLINSYFKCLMTGEGCTPDGAELRKILPDAIHSGCSKCSRKHKDVSKRMINHLIKNKPELWKQLEEKFDPQATYRTKYKDELEKEGFKGFKTN</sequence>
<dbReference type="Pfam" id="PF03392">
    <property type="entry name" value="OS-D"/>
    <property type="match status" value="1"/>
</dbReference>
<protein>
    <submittedName>
        <fullName evidence="2">Uncharacterized protein</fullName>
    </submittedName>
</protein>
<name>A0AAW1V826_9CUCU</name>
<feature type="chain" id="PRO_5044013580" evidence="1">
    <location>
        <begin position="19"/>
        <end position="133"/>
    </location>
</feature>
<gene>
    <name evidence="2" type="ORF">WA026_013615</name>
</gene>
<evidence type="ECO:0000313" key="3">
    <source>
        <dbReference type="Proteomes" id="UP001431783"/>
    </source>
</evidence>
<dbReference type="EMBL" id="JARQZJ010000127">
    <property type="protein sequence ID" value="KAK9891308.1"/>
    <property type="molecule type" value="Genomic_DNA"/>
</dbReference>
<evidence type="ECO:0000256" key="1">
    <source>
        <dbReference type="SAM" id="SignalP"/>
    </source>
</evidence>
<organism evidence="2 3">
    <name type="scientific">Henosepilachna vigintioctopunctata</name>
    <dbReference type="NCBI Taxonomy" id="420089"/>
    <lineage>
        <taxon>Eukaryota</taxon>
        <taxon>Metazoa</taxon>
        <taxon>Ecdysozoa</taxon>
        <taxon>Arthropoda</taxon>
        <taxon>Hexapoda</taxon>
        <taxon>Insecta</taxon>
        <taxon>Pterygota</taxon>
        <taxon>Neoptera</taxon>
        <taxon>Endopterygota</taxon>
        <taxon>Coleoptera</taxon>
        <taxon>Polyphaga</taxon>
        <taxon>Cucujiformia</taxon>
        <taxon>Coccinelloidea</taxon>
        <taxon>Coccinellidae</taxon>
        <taxon>Epilachninae</taxon>
        <taxon>Epilachnini</taxon>
        <taxon>Henosepilachna</taxon>
    </lineage>
</organism>
<dbReference type="SUPFAM" id="SSF100910">
    <property type="entry name" value="Chemosensory protein Csp2"/>
    <property type="match status" value="1"/>
</dbReference>
<feature type="signal peptide" evidence="1">
    <location>
        <begin position="1"/>
        <end position="18"/>
    </location>
</feature>
<evidence type="ECO:0000313" key="2">
    <source>
        <dbReference type="EMBL" id="KAK9891308.1"/>
    </source>
</evidence>
<dbReference type="Gene3D" id="1.10.2080.10">
    <property type="entry name" value="Insect odorant-binding protein A10/Ejaculatory bulb-specific protein 3"/>
    <property type="match status" value="1"/>
</dbReference>
<keyword evidence="1" id="KW-0732">Signal</keyword>
<keyword evidence="3" id="KW-1185">Reference proteome</keyword>